<gene>
    <name evidence="2" type="ORF">KSX_88520</name>
</gene>
<accession>A0A8J3IEX5</accession>
<name>A0A8J3IEX5_9CHLR</name>
<dbReference type="Proteomes" id="UP000612362">
    <property type="component" value="Unassembled WGS sequence"/>
</dbReference>
<dbReference type="AlphaFoldDB" id="A0A8J3IEX5"/>
<keyword evidence="3" id="KW-1185">Reference proteome</keyword>
<organism evidence="2 3">
    <name type="scientific">Ktedonospora formicarum</name>
    <dbReference type="NCBI Taxonomy" id="2778364"/>
    <lineage>
        <taxon>Bacteria</taxon>
        <taxon>Bacillati</taxon>
        <taxon>Chloroflexota</taxon>
        <taxon>Ktedonobacteria</taxon>
        <taxon>Ktedonobacterales</taxon>
        <taxon>Ktedonobacteraceae</taxon>
        <taxon>Ktedonospora</taxon>
    </lineage>
</organism>
<sequence>MYLLRVKNIYDVGNDYYRIHIEDHGINSRNREVRQSVKGAFATLRKAINAYRLLPEYAALYRTDERYSVKGNYLTTTHKSREGARIKRETKPERKDETHGMEKHLDGPIPSVSEAIRKLDKGSQDVAGIAGNGEGDHREWKCDRHSYRSVFSRTEPE</sequence>
<evidence type="ECO:0000313" key="3">
    <source>
        <dbReference type="Proteomes" id="UP000612362"/>
    </source>
</evidence>
<dbReference type="EMBL" id="BNJF01000009">
    <property type="protein sequence ID" value="GHO50689.1"/>
    <property type="molecule type" value="Genomic_DNA"/>
</dbReference>
<evidence type="ECO:0000256" key="1">
    <source>
        <dbReference type="SAM" id="MobiDB-lite"/>
    </source>
</evidence>
<feature type="compositionally biased region" description="Basic and acidic residues" evidence="1">
    <location>
        <begin position="79"/>
        <end position="106"/>
    </location>
</feature>
<comment type="caution">
    <text evidence="2">The sequence shown here is derived from an EMBL/GenBank/DDBJ whole genome shotgun (WGS) entry which is preliminary data.</text>
</comment>
<proteinExistence type="predicted"/>
<feature type="region of interest" description="Disordered" evidence="1">
    <location>
        <begin position="72"/>
        <end position="111"/>
    </location>
</feature>
<reference evidence="2" key="1">
    <citation type="submission" date="2020-10" db="EMBL/GenBank/DDBJ databases">
        <title>Taxonomic study of unclassified bacteria belonging to the class Ktedonobacteria.</title>
        <authorList>
            <person name="Yabe S."/>
            <person name="Wang C.M."/>
            <person name="Zheng Y."/>
            <person name="Sakai Y."/>
            <person name="Cavaletti L."/>
            <person name="Monciardini P."/>
            <person name="Donadio S."/>
        </authorList>
    </citation>
    <scope>NUCLEOTIDE SEQUENCE</scope>
    <source>
        <strain evidence="2">SOSP1-1</strain>
    </source>
</reference>
<protein>
    <submittedName>
        <fullName evidence="2">Uncharacterized protein</fullName>
    </submittedName>
</protein>
<evidence type="ECO:0000313" key="2">
    <source>
        <dbReference type="EMBL" id="GHO50689.1"/>
    </source>
</evidence>